<evidence type="ECO:0000259" key="3">
    <source>
        <dbReference type="SMART" id="SM01008"/>
    </source>
</evidence>
<gene>
    <name evidence="4" type="ORF">LCGC14_0307860</name>
</gene>
<sequence>MSYRTGRSQFRLEDGPLIRGQGRYVGDRRASGEAYLLVVRSPVAAGRITELDVADARQSPGVLAVLRAADLPPELVPFEPRLRHPGPDGAPMFVPPYLPLTGGAVRYVGDPVVAIVADTPAAAEAAGELVRLEIAETESVVDPDAALAKQAPLVWSESAGNLAFRFERGDRPAVEASIAKAAHRISQRLEISRVIAAPIETRSALAEYDPASGRYSLAVGTQSPHRMAEALSIAMGVSLDRLRVASEDTGGAFGMKNSPYPEYVLALLAARLVGRPVRWDSTRVESFMADSHSREQVVDVTLGVDQDGRFLALDVRSRASLGAYLGPMSTHPMTANIGGLAGVYRTPAIAVTVEGVFTNTQNMAPYRGAGRPEATYLIERMVDLAAHHLGLDAAEIRRRNMVTPQQMPYRTPLGLTYDCGDFPAVLQRALDQADWEGFPTRRADSAARGQLRGIGLSNPIEIAGGPPGNPMPEFARIEVDEAGDLVVRLGSGDTGQGHRTTFAHMLADRLGVAPDSIRFLSGDTDLVPRGTGTFGSRTSSAAGTALYRATDEILEKALLRAASRLEVAADDIEFVDGSFRVVGTDRSISFPDVAKGPGEPLSAENFTSTEGATYPNGCHVCEVEIDTETGVTRIVSYLVVDDVGTVLNHALVKGQIHGGVAQGVGQALMERMVYSPESGQLLTASFMDYAMPRADDFPALDVTSHPVPTATNPLGAKGVGEAGVVGALPAVINAVCNALAPLGIAHIDMPATPDRVWHAIQAAKRTAS</sequence>
<dbReference type="Pfam" id="PF20256">
    <property type="entry name" value="MoCoBD_2"/>
    <property type="match status" value="1"/>
</dbReference>
<accession>A0A0F9TTC5</accession>
<evidence type="ECO:0000256" key="2">
    <source>
        <dbReference type="ARBA" id="ARBA00023002"/>
    </source>
</evidence>
<comment type="caution">
    <text evidence="4">The sequence shown here is derived from an EMBL/GenBank/DDBJ whole genome shotgun (WGS) entry which is preliminary data.</text>
</comment>
<dbReference type="GO" id="GO:0016491">
    <property type="term" value="F:oxidoreductase activity"/>
    <property type="evidence" value="ECO:0007669"/>
    <property type="project" value="UniProtKB-KW"/>
</dbReference>
<evidence type="ECO:0000256" key="1">
    <source>
        <dbReference type="ARBA" id="ARBA00022505"/>
    </source>
</evidence>
<organism evidence="4">
    <name type="scientific">marine sediment metagenome</name>
    <dbReference type="NCBI Taxonomy" id="412755"/>
    <lineage>
        <taxon>unclassified sequences</taxon>
        <taxon>metagenomes</taxon>
        <taxon>ecological metagenomes</taxon>
    </lineage>
</organism>
<name>A0A0F9TTC5_9ZZZZ</name>
<dbReference type="InterPro" id="IPR037165">
    <property type="entry name" value="AldOxase/xan_DH_Mopterin-bd_sf"/>
</dbReference>
<dbReference type="EMBL" id="LAZR01000198">
    <property type="protein sequence ID" value="KKN82599.1"/>
    <property type="molecule type" value="Genomic_DNA"/>
</dbReference>
<dbReference type="PANTHER" id="PTHR11908">
    <property type="entry name" value="XANTHINE DEHYDROGENASE"/>
    <property type="match status" value="1"/>
</dbReference>
<dbReference type="InterPro" id="IPR036856">
    <property type="entry name" value="Ald_Oxase/Xan_DH_a/b_sf"/>
</dbReference>
<dbReference type="AlphaFoldDB" id="A0A0F9TTC5"/>
<dbReference type="Pfam" id="PF01315">
    <property type="entry name" value="Ald_Xan_dh_C"/>
    <property type="match status" value="1"/>
</dbReference>
<reference evidence="4" key="1">
    <citation type="journal article" date="2015" name="Nature">
        <title>Complex archaea that bridge the gap between prokaryotes and eukaryotes.</title>
        <authorList>
            <person name="Spang A."/>
            <person name="Saw J.H."/>
            <person name="Jorgensen S.L."/>
            <person name="Zaremba-Niedzwiedzka K."/>
            <person name="Martijn J."/>
            <person name="Lind A.E."/>
            <person name="van Eijk R."/>
            <person name="Schleper C."/>
            <person name="Guy L."/>
            <person name="Ettema T.J."/>
        </authorList>
    </citation>
    <scope>NUCLEOTIDE SEQUENCE</scope>
</reference>
<dbReference type="SUPFAM" id="SSF54665">
    <property type="entry name" value="CO dehydrogenase molybdoprotein N-domain-like"/>
    <property type="match status" value="1"/>
</dbReference>
<dbReference type="Gene3D" id="3.90.1170.50">
    <property type="entry name" value="Aldehyde oxidase/xanthine dehydrogenase, a/b hammerhead"/>
    <property type="match status" value="1"/>
</dbReference>
<dbReference type="GO" id="GO:0005506">
    <property type="term" value="F:iron ion binding"/>
    <property type="evidence" value="ECO:0007669"/>
    <property type="project" value="InterPro"/>
</dbReference>
<proteinExistence type="predicted"/>
<keyword evidence="1" id="KW-0500">Molybdenum</keyword>
<dbReference type="SUPFAM" id="SSF56003">
    <property type="entry name" value="Molybdenum cofactor-binding domain"/>
    <property type="match status" value="1"/>
</dbReference>
<feature type="domain" description="Aldehyde oxidase/xanthine dehydrogenase a/b hammerhead" evidence="3">
    <location>
        <begin position="19"/>
        <end position="138"/>
    </location>
</feature>
<dbReference type="InterPro" id="IPR008274">
    <property type="entry name" value="AldOxase/xan_DH_MoCoBD1"/>
</dbReference>
<dbReference type="PANTHER" id="PTHR11908:SF132">
    <property type="entry name" value="ALDEHYDE OXIDASE 1-RELATED"/>
    <property type="match status" value="1"/>
</dbReference>
<dbReference type="SMART" id="SM01008">
    <property type="entry name" value="Ald_Xan_dh_C"/>
    <property type="match status" value="1"/>
</dbReference>
<dbReference type="Gene3D" id="3.30.365.10">
    <property type="entry name" value="Aldehyde oxidase/xanthine dehydrogenase, molybdopterin binding domain"/>
    <property type="match status" value="4"/>
</dbReference>
<protein>
    <recommendedName>
        <fullName evidence="3">Aldehyde oxidase/xanthine dehydrogenase a/b hammerhead domain-containing protein</fullName>
    </recommendedName>
</protein>
<dbReference type="InterPro" id="IPR046867">
    <property type="entry name" value="AldOxase/xan_DH_MoCoBD2"/>
</dbReference>
<dbReference type="InterPro" id="IPR000674">
    <property type="entry name" value="Ald_Oxase/Xan_DH_a/b"/>
</dbReference>
<dbReference type="Pfam" id="PF02738">
    <property type="entry name" value="MoCoBD_1"/>
    <property type="match status" value="1"/>
</dbReference>
<dbReference type="InterPro" id="IPR016208">
    <property type="entry name" value="Ald_Oxase/xanthine_DH-like"/>
</dbReference>
<keyword evidence="2" id="KW-0560">Oxidoreductase</keyword>
<evidence type="ECO:0000313" key="4">
    <source>
        <dbReference type="EMBL" id="KKN82599.1"/>
    </source>
</evidence>